<dbReference type="AlphaFoldDB" id="A0A9Q4A7L5"/>
<name>A0A9Q4A7L5_PSESX</name>
<evidence type="ECO:0000259" key="1">
    <source>
        <dbReference type="Pfam" id="PF05227"/>
    </source>
</evidence>
<dbReference type="Pfam" id="PF05227">
    <property type="entry name" value="CHASE3"/>
    <property type="match status" value="1"/>
</dbReference>
<gene>
    <name evidence="2" type="ORF">GIV53_21150</name>
</gene>
<protein>
    <recommendedName>
        <fullName evidence="1">CHASE3 domain-containing protein</fullName>
    </recommendedName>
</protein>
<dbReference type="EMBL" id="WKAE01000307">
    <property type="protein sequence ID" value="MCF5631753.1"/>
    <property type="molecule type" value="Genomic_DNA"/>
</dbReference>
<reference evidence="2" key="1">
    <citation type="submission" date="2019-11" db="EMBL/GenBank/DDBJ databases">
        <title>Epiphytic Pseudomonas syringae from cherry orchards.</title>
        <authorList>
            <person name="Hulin M.T."/>
        </authorList>
    </citation>
    <scope>NUCLEOTIDE SEQUENCE</scope>
    <source>
        <strain evidence="2">PA-2-5E</strain>
    </source>
</reference>
<evidence type="ECO:0000313" key="2">
    <source>
        <dbReference type="EMBL" id="MCF5631753.1"/>
    </source>
</evidence>
<evidence type="ECO:0000313" key="3">
    <source>
        <dbReference type="Proteomes" id="UP000814010"/>
    </source>
</evidence>
<dbReference type="Proteomes" id="UP000814010">
    <property type="component" value="Unassembled WGS sequence"/>
</dbReference>
<feature type="domain" description="CHASE3" evidence="1">
    <location>
        <begin position="18"/>
        <end position="64"/>
    </location>
</feature>
<organism evidence="2 3">
    <name type="scientific">Pseudomonas syringae</name>
    <dbReference type="NCBI Taxonomy" id="317"/>
    <lineage>
        <taxon>Bacteria</taxon>
        <taxon>Pseudomonadati</taxon>
        <taxon>Pseudomonadota</taxon>
        <taxon>Gammaproteobacteria</taxon>
        <taxon>Pseudomonadales</taxon>
        <taxon>Pseudomonadaceae</taxon>
        <taxon>Pseudomonas</taxon>
    </lineage>
</organism>
<proteinExistence type="predicted"/>
<feature type="non-terminal residue" evidence="2">
    <location>
        <position position="66"/>
    </location>
</feature>
<comment type="caution">
    <text evidence="2">The sequence shown here is derived from an EMBL/GenBank/DDBJ whole genome shotgun (WGS) entry which is preliminary data.</text>
</comment>
<accession>A0A9Q4A7L5</accession>
<dbReference type="InterPro" id="IPR007891">
    <property type="entry name" value="CHASE3"/>
</dbReference>
<sequence>MFSLILIYIAERQSAQAEEDVRRVLLVQGDIQTLHTQIAEGAASVRGYLLTRREDFLPGYINAQPL</sequence>